<gene>
    <name evidence="3" type="ORF">AAFF_G00439590</name>
</gene>
<organism evidence="3 4">
    <name type="scientific">Aldrovandia affinis</name>
    <dbReference type="NCBI Taxonomy" id="143900"/>
    <lineage>
        <taxon>Eukaryota</taxon>
        <taxon>Metazoa</taxon>
        <taxon>Chordata</taxon>
        <taxon>Craniata</taxon>
        <taxon>Vertebrata</taxon>
        <taxon>Euteleostomi</taxon>
        <taxon>Actinopterygii</taxon>
        <taxon>Neopterygii</taxon>
        <taxon>Teleostei</taxon>
        <taxon>Notacanthiformes</taxon>
        <taxon>Halosauridae</taxon>
        <taxon>Aldrovandia</taxon>
    </lineage>
</organism>
<reference evidence="3" key="1">
    <citation type="journal article" date="2023" name="Science">
        <title>Genome structures resolve the early diversification of teleost fishes.</title>
        <authorList>
            <person name="Parey E."/>
            <person name="Louis A."/>
            <person name="Montfort J."/>
            <person name="Bouchez O."/>
            <person name="Roques C."/>
            <person name="Iampietro C."/>
            <person name="Lluch J."/>
            <person name="Castinel A."/>
            <person name="Donnadieu C."/>
            <person name="Desvignes T."/>
            <person name="Floi Bucao C."/>
            <person name="Jouanno E."/>
            <person name="Wen M."/>
            <person name="Mejri S."/>
            <person name="Dirks R."/>
            <person name="Jansen H."/>
            <person name="Henkel C."/>
            <person name="Chen W.J."/>
            <person name="Zahm M."/>
            <person name="Cabau C."/>
            <person name="Klopp C."/>
            <person name="Thompson A.W."/>
            <person name="Robinson-Rechavi M."/>
            <person name="Braasch I."/>
            <person name="Lecointre G."/>
            <person name="Bobe J."/>
            <person name="Postlethwait J.H."/>
            <person name="Berthelot C."/>
            <person name="Roest Crollius H."/>
            <person name="Guiguen Y."/>
        </authorList>
    </citation>
    <scope>NUCLEOTIDE SEQUENCE</scope>
    <source>
        <strain evidence="3">NC1722</strain>
    </source>
</reference>
<protein>
    <submittedName>
        <fullName evidence="3">Uncharacterized protein</fullName>
    </submittedName>
</protein>
<comment type="caution">
    <text evidence="3">The sequence shown here is derived from an EMBL/GenBank/DDBJ whole genome shotgun (WGS) entry which is preliminary data.</text>
</comment>
<dbReference type="AlphaFoldDB" id="A0AAD7WI19"/>
<dbReference type="Proteomes" id="UP001221898">
    <property type="component" value="Unassembled WGS sequence"/>
</dbReference>
<evidence type="ECO:0000313" key="3">
    <source>
        <dbReference type="EMBL" id="KAJ8397410.1"/>
    </source>
</evidence>
<feature type="chain" id="PRO_5041955412" evidence="2">
    <location>
        <begin position="22"/>
        <end position="128"/>
    </location>
</feature>
<feature type="signal peptide" evidence="2">
    <location>
        <begin position="1"/>
        <end position="21"/>
    </location>
</feature>
<name>A0AAD7WI19_9TELE</name>
<keyword evidence="4" id="KW-1185">Reference proteome</keyword>
<keyword evidence="2" id="KW-0732">Signal</keyword>
<dbReference type="EMBL" id="JAINUG010000098">
    <property type="protein sequence ID" value="KAJ8397410.1"/>
    <property type="molecule type" value="Genomic_DNA"/>
</dbReference>
<evidence type="ECO:0000256" key="2">
    <source>
        <dbReference type="SAM" id="SignalP"/>
    </source>
</evidence>
<evidence type="ECO:0000256" key="1">
    <source>
        <dbReference type="SAM" id="MobiDB-lite"/>
    </source>
</evidence>
<feature type="compositionally biased region" description="Polar residues" evidence="1">
    <location>
        <begin position="63"/>
        <end position="80"/>
    </location>
</feature>
<proteinExistence type="predicted"/>
<accession>A0AAD7WI19</accession>
<sequence length="128" mass="13751">MAKCALLLLCLLSIALTLSSAVPVDTSGKPTPTPVPSLKEERIFQGTPTTNPHGHVEEVLSVHQDQQQAGRTQATPTQTRMGRAASTPSKKGRHRGANKILMLVLRCIGKTKATGKASLAYISRIKRQ</sequence>
<evidence type="ECO:0000313" key="4">
    <source>
        <dbReference type="Proteomes" id="UP001221898"/>
    </source>
</evidence>
<feature type="region of interest" description="Disordered" evidence="1">
    <location>
        <begin position="62"/>
        <end position="95"/>
    </location>
</feature>